<accession>A0AA95KGN1</accession>
<name>A0AA95KGN1_9GAMM</name>
<dbReference type="EMBL" id="CP124755">
    <property type="protein sequence ID" value="WGZ91861.1"/>
    <property type="molecule type" value="Genomic_DNA"/>
</dbReference>
<evidence type="ECO:0000313" key="1">
    <source>
        <dbReference type="EMBL" id="WGZ91861.1"/>
    </source>
</evidence>
<dbReference type="Proteomes" id="UP001300672">
    <property type="component" value="Chromosome"/>
</dbReference>
<proteinExistence type="predicted"/>
<gene>
    <name evidence="1" type="ORF">QJT80_05120</name>
</gene>
<dbReference type="AlphaFoldDB" id="A0AA95KGN1"/>
<dbReference type="KEGG" id="tdu:QJT80_05120"/>
<sequence>MLIEPHNSNIYIFGFWADYEHYFFNQYKDIFYELKDVENLYPIMNYFPRFIKNITYKALIKKKIKTQTNKIFIVNEHRLILNTINEIIQKDILPGIVLLRNPMNSRIEPIINSLQNKGVKCFSFDKNDCKKYNFFYYNQFITFFPELLSEKPTIDIAFMGQDKNRYQIIKKLTDHLKTEKISSAVKIIENNKNTSYYNYLLFNLQARCILDINQEGQSGLTLRPLEALFYRRKLITNNISIINEPFYNSNNIFIIENMQSLNIKKIKDFLNRDLVEIADSIKEQYTTSYVIHKILTTYSKNSCQQ</sequence>
<protein>
    <submittedName>
        <fullName evidence="1">Uncharacterized protein</fullName>
    </submittedName>
</protein>
<organism evidence="1">
    <name type="scientific">Candidatus Thiocaldithrix dubininis</name>
    <dbReference type="NCBI Taxonomy" id="3080823"/>
    <lineage>
        <taxon>Bacteria</taxon>
        <taxon>Pseudomonadati</taxon>
        <taxon>Pseudomonadota</taxon>
        <taxon>Gammaproteobacteria</taxon>
        <taxon>Thiotrichales</taxon>
        <taxon>Thiotrichaceae</taxon>
        <taxon>Candidatus Thiocaldithrix</taxon>
    </lineage>
</organism>
<reference evidence="1" key="1">
    <citation type="journal article" date="2023" name="Int. J. Mol. Sci.">
        <title>Metagenomics Revealed a New Genus 'Candidatus Thiocaldithrix dubininis' gen. nov., sp. nov. and a New Species 'Candidatus Thiothrix putei' sp. nov. in the Family Thiotrichaceae, Some Members of Which Have Traits of Both Na+- and H+-Motive Energetics.</title>
        <authorList>
            <person name="Ravin N.V."/>
            <person name="Muntyan M.S."/>
            <person name="Smolyakov D.D."/>
            <person name="Rudenko T.S."/>
            <person name="Beletsky A.V."/>
            <person name="Mardanov A.V."/>
            <person name="Grabovich M.Y."/>
        </authorList>
    </citation>
    <scope>NUCLEOTIDE SEQUENCE</scope>
    <source>
        <strain evidence="1">GKL-01</strain>
    </source>
</reference>
<reference evidence="1" key="2">
    <citation type="submission" date="2023-04" db="EMBL/GenBank/DDBJ databases">
        <authorList>
            <person name="Beletskiy A.V."/>
            <person name="Mardanov A.V."/>
            <person name="Ravin N.V."/>
        </authorList>
    </citation>
    <scope>NUCLEOTIDE SEQUENCE</scope>
    <source>
        <strain evidence="1">GKL-01</strain>
    </source>
</reference>